<sequence length="171" mass="18112">MSASLVAPELKGERLAVEADLRALILAARADSGFCIKRAFQDHKGPADPTHIEVSEATYCSKRVIDSFSGLNTGQGSHIRGTPVQGNHVHGPLSLGPASMETQSRAAASPIPVLHTCHPLSSTGDNMLAGSDQDLQSGMLIEQLISFLHTQVVSLRISLAEAEFFAEAVDL</sequence>
<evidence type="ECO:0000313" key="2">
    <source>
        <dbReference type="Proteomes" id="UP001174936"/>
    </source>
</evidence>
<organism evidence="1 2">
    <name type="scientific">Cercophora newfieldiana</name>
    <dbReference type="NCBI Taxonomy" id="92897"/>
    <lineage>
        <taxon>Eukaryota</taxon>
        <taxon>Fungi</taxon>
        <taxon>Dikarya</taxon>
        <taxon>Ascomycota</taxon>
        <taxon>Pezizomycotina</taxon>
        <taxon>Sordariomycetes</taxon>
        <taxon>Sordariomycetidae</taxon>
        <taxon>Sordariales</taxon>
        <taxon>Lasiosphaeriaceae</taxon>
        <taxon>Cercophora</taxon>
    </lineage>
</organism>
<proteinExistence type="predicted"/>
<accession>A0AA39YMY0</accession>
<gene>
    <name evidence="1" type="ORF">B0T16DRAFT_451163</name>
</gene>
<dbReference type="Proteomes" id="UP001174936">
    <property type="component" value="Unassembled WGS sequence"/>
</dbReference>
<name>A0AA39YMY0_9PEZI</name>
<protein>
    <submittedName>
        <fullName evidence="1">Uncharacterized protein</fullName>
    </submittedName>
</protein>
<keyword evidence="2" id="KW-1185">Reference proteome</keyword>
<dbReference type="AlphaFoldDB" id="A0AA39YMY0"/>
<reference evidence="1" key="1">
    <citation type="submission" date="2023-06" db="EMBL/GenBank/DDBJ databases">
        <title>Genome-scale phylogeny and comparative genomics of the fungal order Sordariales.</title>
        <authorList>
            <consortium name="Lawrence Berkeley National Laboratory"/>
            <person name="Hensen N."/>
            <person name="Bonometti L."/>
            <person name="Westerberg I."/>
            <person name="Brannstrom I.O."/>
            <person name="Guillou S."/>
            <person name="Cros-Aarteil S."/>
            <person name="Calhoun S."/>
            <person name="Haridas S."/>
            <person name="Kuo A."/>
            <person name="Mondo S."/>
            <person name="Pangilinan J."/>
            <person name="Riley R."/>
            <person name="Labutti K."/>
            <person name="Andreopoulos B."/>
            <person name="Lipzen A."/>
            <person name="Chen C."/>
            <person name="Yanf M."/>
            <person name="Daum C."/>
            <person name="Ng V."/>
            <person name="Clum A."/>
            <person name="Steindorff A."/>
            <person name="Ohm R."/>
            <person name="Martin F."/>
            <person name="Silar P."/>
            <person name="Natvig D."/>
            <person name="Lalanne C."/>
            <person name="Gautier V."/>
            <person name="Ament-Velasquez S.L."/>
            <person name="Kruys A."/>
            <person name="Hutchinson M.I."/>
            <person name="Powell A.J."/>
            <person name="Barry K."/>
            <person name="Miller A.N."/>
            <person name="Grigoriev I.V."/>
            <person name="Debuchy R."/>
            <person name="Gladieux P."/>
            <person name="Thoren M.H."/>
            <person name="Johannesson H."/>
        </authorList>
    </citation>
    <scope>NUCLEOTIDE SEQUENCE</scope>
    <source>
        <strain evidence="1">SMH2532-1</strain>
    </source>
</reference>
<evidence type="ECO:0000313" key="1">
    <source>
        <dbReference type="EMBL" id="KAK0655498.1"/>
    </source>
</evidence>
<comment type="caution">
    <text evidence="1">The sequence shown here is derived from an EMBL/GenBank/DDBJ whole genome shotgun (WGS) entry which is preliminary data.</text>
</comment>
<dbReference type="EMBL" id="JAULSV010000001">
    <property type="protein sequence ID" value="KAK0655498.1"/>
    <property type="molecule type" value="Genomic_DNA"/>
</dbReference>